<dbReference type="InterPro" id="IPR000566">
    <property type="entry name" value="Lipocln_cytosolic_FA-bd_dom"/>
</dbReference>
<dbReference type="GO" id="GO:0008289">
    <property type="term" value="F:lipid binding"/>
    <property type="evidence" value="ECO:0007669"/>
    <property type="project" value="UniProtKB-KW"/>
</dbReference>
<dbReference type="SUPFAM" id="SSF50814">
    <property type="entry name" value="Lipocalins"/>
    <property type="match status" value="1"/>
</dbReference>
<dbReference type="PANTHER" id="PTHR11955">
    <property type="entry name" value="FATTY ACID BINDING PROTEIN"/>
    <property type="match status" value="1"/>
</dbReference>
<dbReference type="PRINTS" id="PR00178">
    <property type="entry name" value="FATTYACIDBP"/>
</dbReference>
<dbReference type="Pfam" id="PF00061">
    <property type="entry name" value="Lipocalin"/>
    <property type="match status" value="1"/>
</dbReference>
<keyword evidence="5" id="KW-1185">Reference proteome</keyword>
<accession>A0A7R9M5Q8</accession>
<dbReference type="InterPro" id="IPR031259">
    <property type="entry name" value="ILBP"/>
</dbReference>
<sequence>MADFTGKYKQISSDNFGALLKEMGATDDIINRVANQTQELEITKNGNVFTYKSVTPERTHEFSFELGKEFDESRPDGKTVKSIVVSDGNKWVQTTKGEKELKVVRELQGNDLRTTATVGSVVAVRVYTRV</sequence>
<organism evidence="4">
    <name type="scientific">Oppiella nova</name>
    <dbReference type="NCBI Taxonomy" id="334625"/>
    <lineage>
        <taxon>Eukaryota</taxon>
        <taxon>Metazoa</taxon>
        <taxon>Ecdysozoa</taxon>
        <taxon>Arthropoda</taxon>
        <taxon>Chelicerata</taxon>
        <taxon>Arachnida</taxon>
        <taxon>Acari</taxon>
        <taxon>Acariformes</taxon>
        <taxon>Sarcoptiformes</taxon>
        <taxon>Oribatida</taxon>
        <taxon>Brachypylina</taxon>
        <taxon>Oppioidea</taxon>
        <taxon>Oppiidae</taxon>
        <taxon>Oppiella</taxon>
    </lineage>
</organism>
<dbReference type="Gene3D" id="2.40.128.20">
    <property type="match status" value="1"/>
</dbReference>
<gene>
    <name evidence="4" type="ORF">ONB1V03_LOCUS10634</name>
</gene>
<evidence type="ECO:0000256" key="1">
    <source>
        <dbReference type="ARBA" id="ARBA00008390"/>
    </source>
</evidence>
<dbReference type="AlphaFoldDB" id="A0A7R9M5Q8"/>
<dbReference type="OrthoDB" id="354351at2759"/>
<dbReference type="InterPro" id="IPR000463">
    <property type="entry name" value="Fatty_acid-bd"/>
</dbReference>
<feature type="domain" description="Lipocalin/cytosolic fatty-acid binding" evidence="3">
    <location>
        <begin position="5"/>
        <end position="129"/>
    </location>
</feature>
<dbReference type="EMBL" id="CAJPVJ010007355">
    <property type="protein sequence ID" value="CAG2171170.1"/>
    <property type="molecule type" value="Genomic_DNA"/>
</dbReference>
<protein>
    <recommendedName>
        <fullName evidence="3">Lipocalin/cytosolic fatty-acid binding domain-containing protein</fullName>
    </recommendedName>
</protein>
<keyword evidence="2" id="KW-0446">Lipid-binding</keyword>
<dbReference type="CDD" id="cd00742">
    <property type="entry name" value="FABP"/>
    <property type="match status" value="1"/>
</dbReference>
<dbReference type="Proteomes" id="UP000728032">
    <property type="component" value="Unassembled WGS sequence"/>
</dbReference>
<dbReference type="EMBL" id="OC922180">
    <property type="protein sequence ID" value="CAD7653983.1"/>
    <property type="molecule type" value="Genomic_DNA"/>
</dbReference>
<dbReference type="InterPro" id="IPR012674">
    <property type="entry name" value="Calycin"/>
</dbReference>
<evidence type="ECO:0000313" key="4">
    <source>
        <dbReference type="EMBL" id="CAD7653983.1"/>
    </source>
</evidence>
<comment type="similarity">
    <text evidence="1">Belongs to the calycin superfamily. Fatty-acid binding protein (FABP) family.</text>
</comment>
<proteinExistence type="inferred from homology"/>
<name>A0A7R9M5Q8_9ACAR</name>
<evidence type="ECO:0000256" key="2">
    <source>
        <dbReference type="ARBA" id="ARBA00023121"/>
    </source>
</evidence>
<evidence type="ECO:0000313" key="5">
    <source>
        <dbReference type="Proteomes" id="UP000728032"/>
    </source>
</evidence>
<evidence type="ECO:0000259" key="3">
    <source>
        <dbReference type="Pfam" id="PF00061"/>
    </source>
</evidence>
<reference evidence="4" key="1">
    <citation type="submission" date="2020-11" db="EMBL/GenBank/DDBJ databases">
        <authorList>
            <person name="Tran Van P."/>
        </authorList>
    </citation>
    <scope>NUCLEOTIDE SEQUENCE</scope>
</reference>